<feature type="transmembrane region" description="Helical" evidence="1">
    <location>
        <begin position="29"/>
        <end position="50"/>
    </location>
</feature>
<dbReference type="Proteomes" id="UP001500683">
    <property type="component" value="Unassembled WGS sequence"/>
</dbReference>
<proteinExistence type="predicted"/>
<evidence type="ECO:0000256" key="1">
    <source>
        <dbReference type="SAM" id="Phobius"/>
    </source>
</evidence>
<organism evidence="2 3">
    <name type="scientific">Actinomadura miaoliensis</name>
    <dbReference type="NCBI Taxonomy" id="430685"/>
    <lineage>
        <taxon>Bacteria</taxon>
        <taxon>Bacillati</taxon>
        <taxon>Actinomycetota</taxon>
        <taxon>Actinomycetes</taxon>
        <taxon>Streptosporangiales</taxon>
        <taxon>Thermomonosporaceae</taxon>
        <taxon>Actinomadura</taxon>
    </lineage>
</organism>
<feature type="transmembrane region" description="Helical" evidence="1">
    <location>
        <begin position="229"/>
        <end position="253"/>
    </location>
</feature>
<keyword evidence="3" id="KW-1185">Reference proteome</keyword>
<feature type="transmembrane region" description="Helical" evidence="1">
    <location>
        <begin position="57"/>
        <end position="83"/>
    </location>
</feature>
<feature type="transmembrane region" description="Helical" evidence="1">
    <location>
        <begin position="273"/>
        <end position="294"/>
    </location>
</feature>
<gene>
    <name evidence="2" type="ORF">GCM10022214_02050</name>
</gene>
<dbReference type="EMBL" id="BAAAZG010000001">
    <property type="protein sequence ID" value="GAA4054691.1"/>
    <property type="molecule type" value="Genomic_DNA"/>
</dbReference>
<evidence type="ECO:0000313" key="2">
    <source>
        <dbReference type="EMBL" id="GAA4054691.1"/>
    </source>
</evidence>
<reference evidence="3" key="1">
    <citation type="journal article" date="2019" name="Int. J. Syst. Evol. Microbiol.">
        <title>The Global Catalogue of Microorganisms (GCM) 10K type strain sequencing project: providing services to taxonomists for standard genome sequencing and annotation.</title>
        <authorList>
            <consortium name="The Broad Institute Genomics Platform"/>
            <consortium name="The Broad Institute Genome Sequencing Center for Infectious Disease"/>
            <person name="Wu L."/>
            <person name="Ma J."/>
        </authorList>
    </citation>
    <scope>NUCLEOTIDE SEQUENCE [LARGE SCALE GENOMIC DNA]</scope>
    <source>
        <strain evidence="3">JCM 16702</strain>
    </source>
</reference>
<accession>A0ABP7UWT8</accession>
<feature type="transmembrane region" description="Helical" evidence="1">
    <location>
        <begin position="329"/>
        <end position="350"/>
    </location>
</feature>
<keyword evidence="1" id="KW-1133">Transmembrane helix</keyword>
<feature type="transmembrane region" description="Helical" evidence="1">
    <location>
        <begin position="183"/>
        <end position="208"/>
    </location>
</feature>
<evidence type="ECO:0000313" key="3">
    <source>
        <dbReference type="Proteomes" id="UP001500683"/>
    </source>
</evidence>
<protein>
    <submittedName>
        <fullName evidence="2">Uncharacterized protein</fullName>
    </submittedName>
</protein>
<keyword evidence="1" id="KW-0472">Membrane</keyword>
<keyword evidence="1" id="KW-0812">Transmembrane</keyword>
<name>A0ABP7UWT8_9ACTN</name>
<sequence length="743" mass="77733">MDSEDRLNNGVLSSRPGTVLGGARSFTGLPAGATAPVCEYAVVGVLALAGRLVARHLAALSLPVLMLVVPAAIVGEVVVVAVVGDDALIVNGALTPLTTTPRLVWTAAAVVLLGVIVQLVAVAAVSVVAAGVLLERAVEAASALRAAARRLPALVVLFVIGSVISLVTVAAGVAVIYAGGELWAAVAAMAAPGLASCWLAWAVPLAVLEGLGPVAAIRRAFTATRHRRYRACLVVMVGCVLAPGALVVGARWVLSPWEGVAATTIEAVLMGTVGVLATVVQGTVLAVASLNHWYPPVQHANERYRPVDLDALATRLPSRTPPQVSPTRAVVTAGALAAAVAVPGLAYGGYLSVNPMRLTRVADHRVTSSVTGYPITLHLGNRDRPLLVAESTHAGFVAQACEDRSCANGTPFEPIGKAVESTQVGSATLPDGSVAVAAWAIDRKARTEPLSRPRVLRLVRCTVDGCQDVDDAPIVARAGSEAFTHAAAAARSGNGLVIAATGAAFDGRGDFTPQLLRLIHCADVRCARPRQLWSTRLAYDHAMVDSRSLAVAVGRSGRPIIAHQDRWTGAVTLVSCPDADCRAPSRRKVVAPQQDHPLLDRPHRNGVDLAVTADDRPVLTYRDARSGAARLLRCQDTDCARNQAVTLTGPDVLRPWPALALSPAGLPVVATYDLDRGRVLLITCHDAACARRTMVPIAPLRHDPGRLEVTVDGDGRPWVLWSDMSPYSNALHLTRCLRPGCRP</sequence>
<comment type="caution">
    <text evidence="2">The sequence shown here is derived from an EMBL/GenBank/DDBJ whole genome shotgun (WGS) entry which is preliminary data.</text>
</comment>
<feature type="transmembrane region" description="Helical" evidence="1">
    <location>
        <begin position="103"/>
        <end position="134"/>
    </location>
</feature>
<feature type="transmembrane region" description="Helical" evidence="1">
    <location>
        <begin position="154"/>
        <end position="177"/>
    </location>
</feature>